<accession>A0A1I4NS54</accession>
<feature type="repeat" description="TPR" evidence="1">
    <location>
        <begin position="405"/>
        <end position="438"/>
    </location>
</feature>
<feature type="domain" description="VWFA" evidence="3">
    <location>
        <begin position="91"/>
        <end position="263"/>
    </location>
</feature>
<feature type="region of interest" description="Disordered" evidence="2">
    <location>
        <begin position="454"/>
        <end position="606"/>
    </location>
</feature>
<dbReference type="Gene3D" id="3.40.50.410">
    <property type="entry name" value="von Willebrand factor, type A domain"/>
    <property type="match status" value="1"/>
</dbReference>
<dbReference type="Gene3D" id="1.25.40.10">
    <property type="entry name" value="Tetratricopeptide repeat domain"/>
    <property type="match status" value="1"/>
</dbReference>
<evidence type="ECO:0000256" key="1">
    <source>
        <dbReference type="PROSITE-ProRule" id="PRU00339"/>
    </source>
</evidence>
<keyword evidence="1" id="KW-0802">TPR repeat</keyword>
<sequence>MADFHFLRPFWLLLLLIIPLLPMLQRRSAGSESGWQRVIPPHLLGPLLGDAADRPTPVRSRFVPASLLVLSLTLALAGPAWQQADTPVQKQNDSLVVVLDLSLSMLATDTNPNRLTLAKRKIRDILDEREASLTGLVVYSADAHVVTPLTDDRRTIEAMLDVLDPTIMPAAGNRADLAVAAAKELLDQGARGPGRILLITDDVSPRYREIIKEKLNDSPYPLSALIVGTEDGGPIPLPGHGFLREGSDIVLARANPDGLHNLAMTTGGDSHLLTLDGQDIRALQLRSEDGSSWQDSDDDLSVERWQDDGYWLLWLALPLLALCWRQGAVLVLALVVLPSLMPAPAMAMDWDDLWSRPDQRGEELINRNPALAAERFDDPAWRGSALYRAGDYESAARAFAQSDSLEARYNRANALARGGKLQEALDEYNTVLSQSPDHQDALANRDIVQELLEQQESQQPDSDQQPSDEGDNQDSQSQQGEDGEPSQSQSGQDESQNDDGSQQEPGESQAQSPQQPQGDTGESEQQPDQPDQETDAEGQDAGNGAPDDGGEQQAPALSELDTNPLSQGQEQWLRRVPDDPGGLLRRKFLQQYQNRETLPDKGDTPW</sequence>
<organism evidence="4 5">
    <name type="scientific">Marinobacter zhejiangensis</name>
    <dbReference type="NCBI Taxonomy" id="488535"/>
    <lineage>
        <taxon>Bacteria</taxon>
        <taxon>Pseudomonadati</taxon>
        <taxon>Pseudomonadota</taxon>
        <taxon>Gammaproteobacteria</taxon>
        <taxon>Pseudomonadales</taxon>
        <taxon>Marinobacteraceae</taxon>
        <taxon>Marinobacter</taxon>
    </lineage>
</organism>
<dbReference type="EMBL" id="FOUE01000002">
    <property type="protein sequence ID" value="SFM17973.1"/>
    <property type="molecule type" value="Genomic_DNA"/>
</dbReference>
<dbReference type="PANTHER" id="PTHR22550">
    <property type="entry name" value="SPORE GERMINATION PROTEIN"/>
    <property type="match status" value="1"/>
</dbReference>
<feature type="compositionally biased region" description="Low complexity" evidence="2">
    <location>
        <begin position="454"/>
        <end position="465"/>
    </location>
</feature>
<dbReference type="InterPro" id="IPR002035">
    <property type="entry name" value="VWF_A"/>
</dbReference>
<feature type="compositionally biased region" description="Polar residues" evidence="2">
    <location>
        <begin position="560"/>
        <end position="570"/>
    </location>
</feature>
<dbReference type="Proteomes" id="UP000198519">
    <property type="component" value="Unassembled WGS sequence"/>
</dbReference>
<dbReference type="SUPFAM" id="SSF53300">
    <property type="entry name" value="vWA-like"/>
    <property type="match status" value="1"/>
</dbReference>
<evidence type="ECO:0000259" key="3">
    <source>
        <dbReference type="SMART" id="SM00327"/>
    </source>
</evidence>
<dbReference type="InterPro" id="IPR019734">
    <property type="entry name" value="TPR_rpt"/>
</dbReference>
<feature type="compositionally biased region" description="Basic and acidic residues" evidence="2">
    <location>
        <begin position="597"/>
        <end position="606"/>
    </location>
</feature>
<name>A0A1I4NS54_9GAMM</name>
<dbReference type="InterPro" id="IPR011990">
    <property type="entry name" value="TPR-like_helical_dom_sf"/>
</dbReference>
<dbReference type="Pfam" id="PF13519">
    <property type="entry name" value="VWA_2"/>
    <property type="match status" value="1"/>
</dbReference>
<dbReference type="PANTHER" id="PTHR22550:SF14">
    <property type="entry name" value="VWFA DOMAIN-CONTAINING PROTEIN"/>
    <property type="match status" value="1"/>
</dbReference>
<dbReference type="SMART" id="SM00028">
    <property type="entry name" value="TPR"/>
    <property type="match status" value="1"/>
</dbReference>
<dbReference type="InterPro" id="IPR050768">
    <property type="entry name" value="UPF0353/GerABKA_families"/>
</dbReference>
<evidence type="ECO:0000256" key="2">
    <source>
        <dbReference type="SAM" id="MobiDB-lite"/>
    </source>
</evidence>
<dbReference type="SMART" id="SM00327">
    <property type="entry name" value="VWA"/>
    <property type="match status" value="1"/>
</dbReference>
<dbReference type="InterPro" id="IPR036465">
    <property type="entry name" value="vWFA_dom_sf"/>
</dbReference>
<feature type="compositionally biased region" description="Polar residues" evidence="2">
    <location>
        <begin position="473"/>
        <end position="520"/>
    </location>
</feature>
<reference evidence="5" key="1">
    <citation type="submission" date="2016-10" db="EMBL/GenBank/DDBJ databases">
        <authorList>
            <person name="Varghese N."/>
            <person name="Submissions S."/>
        </authorList>
    </citation>
    <scope>NUCLEOTIDE SEQUENCE [LARGE SCALE GENOMIC DNA]</scope>
    <source>
        <strain evidence="5">CGMCC 1.7061</strain>
    </source>
</reference>
<evidence type="ECO:0000313" key="4">
    <source>
        <dbReference type="EMBL" id="SFM17973.1"/>
    </source>
</evidence>
<proteinExistence type="predicted"/>
<keyword evidence="5" id="KW-1185">Reference proteome</keyword>
<dbReference type="STRING" id="488535.SAMN04487963_1564"/>
<dbReference type="SUPFAM" id="SSF48452">
    <property type="entry name" value="TPR-like"/>
    <property type="match status" value="1"/>
</dbReference>
<gene>
    <name evidence="4" type="ORF">SAMN04487963_1564</name>
</gene>
<dbReference type="AlphaFoldDB" id="A0A1I4NS54"/>
<dbReference type="PROSITE" id="PS50005">
    <property type="entry name" value="TPR"/>
    <property type="match status" value="1"/>
</dbReference>
<dbReference type="RefSeq" id="WP_245749910.1">
    <property type="nucleotide sequence ID" value="NZ_FOUE01000002.1"/>
</dbReference>
<protein>
    <submittedName>
        <fullName evidence="4">Ca-activated chloride channel family protein</fullName>
    </submittedName>
</protein>
<evidence type="ECO:0000313" key="5">
    <source>
        <dbReference type="Proteomes" id="UP000198519"/>
    </source>
</evidence>